<dbReference type="EMBL" id="JAPFQN010000005">
    <property type="protein sequence ID" value="MCX2743939.1"/>
    <property type="molecule type" value="Genomic_DNA"/>
</dbReference>
<keyword evidence="3" id="KW-1185">Reference proteome</keyword>
<sequence>MQLGQFSLSLKVKDIMESINFYEQLGFEVVDGGHTNKGFPDNNLTKWRIMRNDTLQIGLFQGMVDKNILMFNANDLDKIKEGMENSGLKILKSTEDNKSKRLTSIVVIDPDGNKIMFDKTL</sequence>
<comment type="caution">
    <text evidence="2">The sequence shown here is derived from an EMBL/GenBank/DDBJ whole genome shotgun (WGS) entry which is preliminary data.</text>
</comment>
<organism evidence="2 3">
    <name type="scientific">Mangrovivirga halotolerans</name>
    <dbReference type="NCBI Taxonomy" id="2993936"/>
    <lineage>
        <taxon>Bacteria</taxon>
        <taxon>Pseudomonadati</taxon>
        <taxon>Bacteroidota</taxon>
        <taxon>Cytophagia</taxon>
        <taxon>Cytophagales</taxon>
        <taxon>Mangrovivirgaceae</taxon>
        <taxon>Mangrovivirga</taxon>
    </lineage>
</organism>
<dbReference type="InterPro" id="IPR004360">
    <property type="entry name" value="Glyas_Fos-R_dOase_dom"/>
</dbReference>
<dbReference type="PROSITE" id="PS51819">
    <property type="entry name" value="VOC"/>
    <property type="match status" value="1"/>
</dbReference>
<accession>A0ABT3RQ71</accession>
<evidence type="ECO:0000313" key="3">
    <source>
        <dbReference type="Proteomes" id="UP001209885"/>
    </source>
</evidence>
<dbReference type="CDD" id="cd06587">
    <property type="entry name" value="VOC"/>
    <property type="match status" value="1"/>
</dbReference>
<dbReference type="InterPro" id="IPR037523">
    <property type="entry name" value="VOC_core"/>
</dbReference>
<dbReference type="Pfam" id="PF00903">
    <property type="entry name" value="Glyoxalase"/>
    <property type="match status" value="1"/>
</dbReference>
<name>A0ABT3RQ71_9BACT</name>
<dbReference type="SUPFAM" id="SSF54593">
    <property type="entry name" value="Glyoxalase/Bleomycin resistance protein/Dihydroxybiphenyl dioxygenase"/>
    <property type="match status" value="1"/>
</dbReference>
<evidence type="ECO:0000259" key="1">
    <source>
        <dbReference type="PROSITE" id="PS51819"/>
    </source>
</evidence>
<feature type="domain" description="VOC" evidence="1">
    <location>
        <begin position="2"/>
        <end position="120"/>
    </location>
</feature>
<evidence type="ECO:0000313" key="2">
    <source>
        <dbReference type="EMBL" id="MCX2743939.1"/>
    </source>
</evidence>
<dbReference type="Gene3D" id="3.10.180.10">
    <property type="entry name" value="2,3-Dihydroxybiphenyl 1,2-Dioxygenase, domain 1"/>
    <property type="match status" value="1"/>
</dbReference>
<reference evidence="2 3" key="1">
    <citation type="submission" date="2022-11" db="EMBL/GenBank/DDBJ databases">
        <title>The characterization of three novel Bacteroidetes species and genomic analysis of their roles in tidal elemental geochemical cycles.</title>
        <authorList>
            <person name="Ma K."/>
        </authorList>
    </citation>
    <scope>NUCLEOTIDE SEQUENCE [LARGE SCALE GENOMIC DNA]</scope>
    <source>
        <strain evidence="2 3">M17</strain>
    </source>
</reference>
<dbReference type="InterPro" id="IPR029068">
    <property type="entry name" value="Glyas_Bleomycin-R_OHBP_Dase"/>
</dbReference>
<gene>
    <name evidence="2" type="ORF">OO013_08680</name>
</gene>
<dbReference type="RefSeq" id="WP_266056408.1">
    <property type="nucleotide sequence ID" value="NZ_JAPFQN010000005.1"/>
</dbReference>
<proteinExistence type="predicted"/>
<dbReference type="Proteomes" id="UP001209885">
    <property type="component" value="Unassembled WGS sequence"/>
</dbReference>
<protein>
    <submittedName>
        <fullName evidence="2">VOC family protein</fullName>
    </submittedName>
</protein>